<dbReference type="SUPFAM" id="SSF53850">
    <property type="entry name" value="Periplasmic binding protein-like II"/>
    <property type="match status" value="1"/>
</dbReference>
<dbReference type="InterPro" id="IPR005119">
    <property type="entry name" value="LysR_subst-bd"/>
</dbReference>
<name>Q8XW75_RALN1</name>
<dbReference type="HOGENOM" id="CLU_1785318_0_0_4"/>
<sequence length="145" mass="15322">MSVQTQRARPPRQAHGTPARPADLAQHACLGFSSLASHPLWHLRDGDKATAIRIAGPLVTDDAQSLVQAAVSGAGIAMVSDWLAGPELCSGRLVPVLPDHPVENNETVYLVHPSARLVPANTRAFADWIVGELGTRPLLSQASAD</sequence>
<dbReference type="GO" id="GO:0003700">
    <property type="term" value="F:DNA-binding transcription factor activity"/>
    <property type="evidence" value="ECO:0007669"/>
    <property type="project" value="TreeGrafter"/>
</dbReference>
<dbReference type="EnsemblBacteria" id="CAD16307">
    <property type="protein sequence ID" value="CAD16307"/>
    <property type="gene ID" value="RSc2600"/>
</dbReference>
<evidence type="ECO:0000313" key="5">
    <source>
        <dbReference type="Proteomes" id="UP000001436"/>
    </source>
</evidence>
<accession>Q8XW75</accession>
<feature type="region of interest" description="Disordered" evidence="2">
    <location>
        <begin position="1"/>
        <end position="21"/>
    </location>
</feature>
<organism evidence="4 5">
    <name type="scientific">Ralstonia nicotianae (strain ATCC BAA-1114 / GMI1000)</name>
    <name type="common">Ralstonia solanacearum</name>
    <dbReference type="NCBI Taxonomy" id="267608"/>
    <lineage>
        <taxon>Bacteria</taxon>
        <taxon>Pseudomonadati</taxon>
        <taxon>Pseudomonadota</taxon>
        <taxon>Betaproteobacteria</taxon>
        <taxon>Burkholderiales</taxon>
        <taxon>Burkholderiaceae</taxon>
        <taxon>Ralstonia</taxon>
        <taxon>Ralstonia solanacearum species complex</taxon>
    </lineage>
</organism>
<dbReference type="EMBL" id="AL646052">
    <property type="protein sequence ID" value="CAD16307.1"/>
    <property type="molecule type" value="Genomic_DNA"/>
</dbReference>
<dbReference type="PANTHER" id="PTHR30537">
    <property type="entry name" value="HTH-TYPE TRANSCRIPTIONAL REGULATOR"/>
    <property type="match status" value="1"/>
</dbReference>
<dbReference type="InterPro" id="IPR058163">
    <property type="entry name" value="LysR-type_TF_proteobact-type"/>
</dbReference>
<dbReference type="STRING" id="267608.RSc2600"/>
<dbReference type="CDD" id="cd08422">
    <property type="entry name" value="PBP2_CrgA_like"/>
    <property type="match status" value="1"/>
</dbReference>
<dbReference type="AlphaFoldDB" id="Q8XW75"/>
<dbReference type="Proteomes" id="UP000001436">
    <property type="component" value="Chromosome"/>
</dbReference>
<evidence type="ECO:0000259" key="3">
    <source>
        <dbReference type="Pfam" id="PF03466"/>
    </source>
</evidence>
<dbReference type="GO" id="GO:0006351">
    <property type="term" value="P:DNA-templated transcription"/>
    <property type="evidence" value="ECO:0007669"/>
    <property type="project" value="TreeGrafter"/>
</dbReference>
<evidence type="ECO:0000256" key="2">
    <source>
        <dbReference type="SAM" id="MobiDB-lite"/>
    </source>
</evidence>
<evidence type="ECO:0000256" key="1">
    <source>
        <dbReference type="ARBA" id="ARBA00009437"/>
    </source>
</evidence>
<comment type="similarity">
    <text evidence="1">Belongs to the LysR transcriptional regulatory family.</text>
</comment>
<dbReference type="eggNOG" id="COG0583">
    <property type="taxonomic scope" value="Bacteria"/>
</dbReference>
<dbReference type="PANTHER" id="PTHR30537:SF5">
    <property type="entry name" value="HTH-TYPE TRANSCRIPTIONAL ACTIVATOR TTDR-RELATED"/>
    <property type="match status" value="1"/>
</dbReference>
<gene>
    <name evidence="4" type="ordered locus">RSc2600</name>
</gene>
<reference evidence="4 5" key="1">
    <citation type="journal article" date="2002" name="Nature">
        <title>Genome sequence of the plant pathogen Ralstonia solanacearum.</title>
        <authorList>
            <person name="Salanoubat M."/>
            <person name="Genin S."/>
            <person name="Artiguenave F."/>
            <person name="Gouzy J."/>
            <person name="Mangenot S."/>
            <person name="Arlat M."/>
            <person name="Billault A."/>
            <person name="Brottier P."/>
            <person name="Camus J.C."/>
            <person name="Cattolico L."/>
            <person name="Chandler M."/>
            <person name="Choisne N."/>
            <person name="Claudel-Renard C."/>
            <person name="Cunnac S."/>
            <person name="Demange N."/>
            <person name="Gaspin C."/>
            <person name="Lavie M."/>
            <person name="Moisan A."/>
            <person name="Robert C."/>
            <person name="Saurin W."/>
            <person name="Schiex T."/>
            <person name="Siguier P."/>
            <person name="Thebault P."/>
            <person name="Whalen M."/>
            <person name="Wincker P."/>
            <person name="Levy M."/>
            <person name="Weissenbach J."/>
            <person name="Boucher C.A."/>
        </authorList>
    </citation>
    <scope>NUCLEOTIDE SEQUENCE [LARGE SCALE GENOMIC DNA]</scope>
    <source>
        <strain evidence="5">ATCC BAA-1114 / GMI1000</strain>
    </source>
</reference>
<dbReference type="GO" id="GO:0043565">
    <property type="term" value="F:sequence-specific DNA binding"/>
    <property type="evidence" value="ECO:0007669"/>
    <property type="project" value="TreeGrafter"/>
</dbReference>
<evidence type="ECO:0000313" key="4">
    <source>
        <dbReference type="EMBL" id="CAD16307.1"/>
    </source>
</evidence>
<proteinExistence type="inferred from homology"/>
<keyword evidence="5" id="KW-1185">Reference proteome</keyword>
<feature type="domain" description="LysR substrate-binding" evidence="3">
    <location>
        <begin position="14"/>
        <end position="132"/>
    </location>
</feature>
<dbReference type="KEGG" id="rso:RSc2600"/>
<dbReference type="Gene3D" id="3.40.190.10">
    <property type="entry name" value="Periplasmic binding protein-like II"/>
    <property type="match status" value="2"/>
</dbReference>
<protein>
    <submittedName>
        <fullName evidence="4">Substrate-binding domain related to lysr regulator protein</fullName>
    </submittedName>
</protein>
<dbReference type="Pfam" id="PF03466">
    <property type="entry name" value="LysR_substrate"/>
    <property type="match status" value="1"/>
</dbReference>
<dbReference type="RefSeq" id="WP_011002515.1">
    <property type="nucleotide sequence ID" value="NC_003295.1"/>
</dbReference>